<dbReference type="GO" id="GO:0005886">
    <property type="term" value="C:plasma membrane"/>
    <property type="evidence" value="ECO:0007669"/>
    <property type="project" value="UniProtKB-SubCell"/>
</dbReference>
<proteinExistence type="inferred from homology"/>
<keyword evidence="7" id="KW-1015">Disulfide bond</keyword>
<keyword evidence="12" id="KW-1185">Reference proteome</keyword>
<evidence type="ECO:0000256" key="5">
    <source>
        <dbReference type="ARBA" id="ARBA00022989"/>
    </source>
</evidence>
<dbReference type="AlphaFoldDB" id="A0A6I4LWZ1"/>
<dbReference type="InterPro" id="IPR006558">
    <property type="entry name" value="LamG-like"/>
</dbReference>
<evidence type="ECO:0000313" key="12">
    <source>
        <dbReference type="Proteomes" id="UP000471147"/>
    </source>
</evidence>
<comment type="similarity">
    <text evidence="8">Belongs to the exbB/tolQ family.</text>
</comment>
<evidence type="ECO:0000259" key="10">
    <source>
        <dbReference type="SMART" id="SM00560"/>
    </source>
</evidence>
<dbReference type="EMBL" id="SDWJ01000001">
    <property type="protein sequence ID" value="MVZ96576.1"/>
    <property type="molecule type" value="Genomic_DNA"/>
</dbReference>
<dbReference type="InterPro" id="IPR050790">
    <property type="entry name" value="ExbB/TolQ_transport"/>
</dbReference>
<comment type="caution">
    <text evidence="11">The sequence shown here is derived from an EMBL/GenBank/DDBJ whole genome shotgun (WGS) entry which is preliminary data.</text>
</comment>
<keyword evidence="3 9" id="KW-0812">Transmembrane</keyword>
<dbReference type="Pfam" id="PF13385">
    <property type="entry name" value="Laminin_G_3"/>
    <property type="match status" value="1"/>
</dbReference>
<feature type="transmembrane region" description="Helical" evidence="9">
    <location>
        <begin position="546"/>
        <end position="570"/>
    </location>
</feature>
<keyword evidence="8" id="KW-0653">Protein transport</keyword>
<evidence type="ECO:0000256" key="3">
    <source>
        <dbReference type="ARBA" id="ARBA00022692"/>
    </source>
</evidence>
<dbReference type="Proteomes" id="UP000471147">
    <property type="component" value="Unassembled WGS sequence"/>
</dbReference>
<dbReference type="Gene3D" id="2.60.120.200">
    <property type="match status" value="1"/>
</dbReference>
<feature type="domain" description="LamG-like jellyroll fold" evidence="10">
    <location>
        <begin position="230"/>
        <end position="346"/>
    </location>
</feature>
<evidence type="ECO:0000256" key="7">
    <source>
        <dbReference type="ARBA" id="ARBA00023157"/>
    </source>
</evidence>
<accession>A0A6I4LWZ1</accession>
<protein>
    <submittedName>
        <fullName evidence="11">MotA/TolQ/ExbB proton channel family protein</fullName>
    </submittedName>
</protein>
<dbReference type="InterPro" id="IPR002898">
    <property type="entry name" value="MotA_ExbB_proton_chnl"/>
</dbReference>
<evidence type="ECO:0000256" key="1">
    <source>
        <dbReference type="ARBA" id="ARBA00004651"/>
    </source>
</evidence>
<dbReference type="GO" id="GO:0017038">
    <property type="term" value="P:protein import"/>
    <property type="evidence" value="ECO:0007669"/>
    <property type="project" value="TreeGrafter"/>
</dbReference>
<comment type="subcellular location">
    <subcellularLocation>
        <location evidence="1">Cell membrane</location>
        <topology evidence="1">Multi-pass membrane protein</topology>
    </subcellularLocation>
    <subcellularLocation>
        <location evidence="8">Membrane</location>
        <topology evidence="8">Multi-pass membrane protein</topology>
    </subcellularLocation>
</comment>
<evidence type="ECO:0000256" key="9">
    <source>
        <dbReference type="SAM" id="Phobius"/>
    </source>
</evidence>
<keyword evidence="5 9" id="KW-1133">Transmembrane helix</keyword>
<organism evidence="11 12">
    <name type="scientific">Sphingorhabdus profundilacus</name>
    <dbReference type="NCBI Taxonomy" id="2509718"/>
    <lineage>
        <taxon>Bacteria</taxon>
        <taxon>Pseudomonadati</taxon>
        <taxon>Pseudomonadota</taxon>
        <taxon>Alphaproteobacteria</taxon>
        <taxon>Sphingomonadales</taxon>
        <taxon>Sphingomonadaceae</taxon>
        <taxon>Sphingorhabdus</taxon>
    </lineage>
</organism>
<reference evidence="11 12" key="1">
    <citation type="submission" date="2019-01" db="EMBL/GenBank/DDBJ databases">
        <title>Sphingorhabdus lacus sp.nov., isolated from an oligotrophic freshwater lake.</title>
        <authorList>
            <person name="Park M."/>
        </authorList>
    </citation>
    <scope>NUCLEOTIDE SEQUENCE [LARGE SCALE GENOMIC DNA]</scope>
    <source>
        <strain evidence="11 12">IMCC26285</strain>
    </source>
</reference>
<dbReference type="PANTHER" id="PTHR30625">
    <property type="entry name" value="PROTEIN TOLQ"/>
    <property type="match status" value="1"/>
</dbReference>
<gene>
    <name evidence="11" type="ORF">EUU23_02510</name>
</gene>
<keyword evidence="8" id="KW-0813">Transport</keyword>
<name>A0A6I4LWZ1_9SPHN</name>
<keyword evidence="4" id="KW-0732">Signal</keyword>
<dbReference type="PANTHER" id="PTHR30625:SF3">
    <property type="entry name" value="TOL-PAL SYSTEM PROTEIN TOLQ"/>
    <property type="match status" value="1"/>
</dbReference>
<dbReference type="Pfam" id="PF01618">
    <property type="entry name" value="MotA_ExbB"/>
    <property type="match status" value="1"/>
</dbReference>
<evidence type="ECO:0000256" key="6">
    <source>
        <dbReference type="ARBA" id="ARBA00023136"/>
    </source>
</evidence>
<evidence type="ECO:0000256" key="8">
    <source>
        <dbReference type="RuleBase" id="RU004057"/>
    </source>
</evidence>
<feature type="transmembrane region" description="Helical" evidence="9">
    <location>
        <begin position="508"/>
        <end position="534"/>
    </location>
</feature>
<dbReference type="SUPFAM" id="SSF49899">
    <property type="entry name" value="Concanavalin A-like lectins/glucanases"/>
    <property type="match status" value="1"/>
</dbReference>
<keyword evidence="6 9" id="KW-0472">Membrane</keyword>
<sequence length="616" mass="64854">MKLKKAIHAILSRSRVNSKKCLRFRKTNMIRQLLVLIFSLIVFTSPAHAWWNKDWEYRKAVTVDTTASGVNVSGPMGRTLVLIRLHSGNFTFTEALENGADIRIVDTDDKSPLPYHIEGFDAKTGIATIWVSVPTLNGGEKKQLWLYFGNANAKVGEDVAGSFDADYMAAYHFSEGPGVAPADKTANANAAQTAPPGVNDSGIIGRSARFPGQGAITIAASPSLAMAAGAPFTFSAWVKPDQLAGNQAIFARGPMVIGINGGAPYVALGGASTQASSAVKQADWSHISVVADGTTIKIYVNGIEAGAATAALPAIDGPILIGGADGAPFGGEIDEVRLSKVARPAAMILAMASAEGPSGKLVNVSESNEKQGSGGGVLGFILGKIHALDAFIIGLCMLLLGAAIWLMFTKIRDLNKADRTNSVFKKRFMEMHEELVPVADIKGIDPAEVAYIKASPLGRLYETGIDELLLRQKNRGVRPLSGEAVEAMRAAVDAIVVDENQKMDKWMVILTIAISGGPFIGLLGTVIGVMSTFGGVAMAGDVNVNAIAPGIAAALLATIAGMACAIPSLFGYNYINSRISAAADEMRVFVDRLITRLAEMQADAAETPPPYQIAAE</sequence>
<evidence type="ECO:0000256" key="2">
    <source>
        <dbReference type="ARBA" id="ARBA00022475"/>
    </source>
</evidence>
<dbReference type="InterPro" id="IPR018765">
    <property type="entry name" value="DUF2341"/>
</dbReference>
<evidence type="ECO:0000313" key="11">
    <source>
        <dbReference type="EMBL" id="MVZ96576.1"/>
    </source>
</evidence>
<dbReference type="Pfam" id="PF10102">
    <property type="entry name" value="DUF2341"/>
    <property type="match status" value="1"/>
</dbReference>
<dbReference type="SMART" id="SM00560">
    <property type="entry name" value="LamGL"/>
    <property type="match status" value="1"/>
</dbReference>
<evidence type="ECO:0000256" key="4">
    <source>
        <dbReference type="ARBA" id="ARBA00022729"/>
    </source>
</evidence>
<feature type="transmembrane region" description="Helical" evidence="9">
    <location>
        <begin position="390"/>
        <end position="408"/>
    </location>
</feature>
<keyword evidence="2" id="KW-1003">Cell membrane</keyword>
<dbReference type="InterPro" id="IPR013320">
    <property type="entry name" value="ConA-like_dom_sf"/>
</dbReference>